<dbReference type="Pfam" id="PF05158">
    <property type="entry name" value="RNA_pol_Rpc34"/>
    <property type="match status" value="1"/>
</dbReference>
<dbReference type="AlphaFoldDB" id="A0A819CD33"/>
<evidence type="ECO:0000313" key="7">
    <source>
        <dbReference type="EMBL" id="CAF3817036.1"/>
    </source>
</evidence>
<dbReference type="GO" id="GO:0005666">
    <property type="term" value="C:RNA polymerase III complex"/>
    <property type="evidence" value="ECO:0007669"/>
    <property type="project" value="InterPro"/>
</dbReference>
<dbReference type="GO" id="GO:0005737">
    <property type="term" value="C:cytoplasm"/>
    <property type="evidence" value="ECO:0007669"/>
    <property type="project" value="UniProtKB-ARBA"/>
</dbReference>
<organism evidence="7 8">
    <name type="scientific">Rotaria sordida</name>
    <dbReference type="NCBI Taxonomy" id="392033"/>
    <lineage>
        <taxon>Eukaryota</taxon>
        <taxon>Metazoa</taxon>
        <taxon>Spiralia</taxon>
        <taxon>Gnathifera</taxon>
        <taxon>Rotifera</taxon>
        <taxon>Eurotatoria</taxon>
        <taxon>Bdelloidea</taxon>
        <taxon>Philodinida</taxon>
        <taxon>Philodinidae</taxon>
        <taxon>Rotaria</taxon>
    </lineage>
</organism>
<comment type="caution">
    <text evidence="7">The sequence shown here is derived from an EMBL/GenBank/DDBJ whole genome shotgun (WGS) entry which is preliminary data.</text>
</comment>
<gene>
    <name evidence="7" type="ORF">JBS370_LOCUS16220</name>
    <name evidence="6" type="ORF">ZHD862_LOCUS14901</name>
</gene>
<evidence type="ECO:0000313" key="6">
    <source>
        <dbReference type="EMBL" id="CAF1047956.1"/>
    </source>
</evidence>
<dbReference type="GO" id="GO:0006383">
    <property type="term" value="P:transcription by RNA polymerase III"/>
    <property type="evidence" value="ECO:0007669"/>
    <property type="project" value="InterPro"/>
</dbReference>
<evidence type="ECO:0000256" key="1">
    <source>
        <dbReference type="ARBA" id="ARBA00004123"/>
    </source>
</evidence>
<proteinExistence type="inferred from homology"/>
<sequence>MSNTHPKSEFIVPSASTFDPINLESEILQLCLQFPNGVSNKILENSFPNITLEQRVNAINRLLALHKIDLLTSSTEPGTYIYRIRDQINKSNSSISIGNEITDPMERTVYQIVEESGNLGIWMRDIRFKVKLSPTILNKILKSLESKKLIKAVKSVHANKKKVYMLYELTPDPSITGGTWYSDQEFEAEFVRILNEQCARLLDERREESIEKFPNDPFLQRTSSFMSSSELVSIINQMGISTVTLTVQDIESILYTLICDGKIEKMIVASTTMNANGTKQNLYKSIKSMIDSAPIVRNPCGICPIFNDCHDEGLITPKTLKSNDYHKQQACRLINNQFTKRDHLKSKNIVEVIIERPPELVHDGKTVTFRKEDYHIIIANFPYHRRSKSESDKNKINRFYLIVNSKVDSFSLNLRQQIPIVQQLIK</sequence>
<comment type="similarity">
    <text evidence="2">Belongs to the eukaryotic RPC34/RPC39 RNA polymerase subunit family.</text>
</comment>
<dbReference type="GO" id="GO:0005654">
    <property type="term" value="C:nucleoplasm"/>
    <property type="evidence" value="ECO:0007669"/>
    <property type="project" value="UniProtKB-ARBA"/>
</dbReference>
<accession>A0A819CD33</accession>
<evidence type="ECO:0000256" key="2">
    <source>
        <dbReference type="ARBA" id="ARBA00011038"/>
    </source>
</evidence>
<dbReference type="Gene3D" id="1.10.10.10">
    <property type="entry name" value="Winged helix-like DNA-binding domain superfamily/Winged helix DNA-binding domain"/>
    <property type="match status" value="2"/>
</dbReference>
<keyword evidence="4" id="KW-0804">Transcription</keyword>
<dbReference type="EMBL" id="CAJNOT010000658">
    <property type="protein sequence ID" value="CAF1047956.1"/>
    <property type="molecule type" value="Genomic_DNA"/>
</dbReference>
<evidence type="ECO:0000256" key="5">
    <source>
        <dbReference type="ARBA" id="ARBA00023242"/>
    </source>
</evidence>
<dbReference type="InterPro" id="IPR007832">
    <property type="entry name" value="RNA_pol_Rpc34"/>
</dbReference>
<evidence type="ECO:0000256" key="3">
    <source>
        <dbReference type="ARBA" id="ARBA00022478"/>
    </source>
</evidence>
<dbReference type="InterPro" id="IPR036388">
    <property type="entry name" value="WH-like_DNA-bd_sf"/>
</dbReference>
<keyword evidence="3" id="KW-0240">DNA-directed RNA polymerase</keyword>
<dbReference type="Proteomes" id="UP000663864">
    <property type="component" value="Unassembled WGS sequence"/>
</dbReference>
<evidence type="ECO:0000313" key="8">
    <source>
        <dbReference type="Proteomes" id="UP000663836"/>
    </source>
</evidence>
<keyword evidence="5" id="KW-0539">Nucleus</keyword>
<dbReference type="Proteomes" id="UP000663836">
    <property type="component" value="Unassembled WGS sequence"/>
</dbReference>
<dbReference type="PANTHER" id="PTHR12780">
    <property type="entry name" value="RNA POLYMERASE III DNA DIRECTED , 39KD SUBUNIT-RELATED"/>
    <property type="match status" value="1"/>
</dbReference>
<dbReference type="InterPro" id="IPR016049">
    <property type="entry name" value="RNA_pol_Rpc34-like"/>
</dbReference>
<reference evidence="7" key="1">
    <citation type="submission" date="2021-02" db="EMBL/GenBank/DDBJ databases">
        <authorList>
            <person name="Nowell W R."/>
        </authorList>
    </citation>
    <scope>NUCLEOTIDE SEQUENCE</scope>
</reference>
<evidence type="ECO:0000256" key="4">
    <source>
        <dbReference type="ARBA" id="ARBA00023163"/>
    </source>
</evidence>
<dbReference type="EMBL" id="CAJOBD010001613">
    <property type="protein sequence ID" value="CAF3817036.1"/>
    <property type="molecule type" value="Genomic_DNA"/>
</dbReference>
<evidence type="ECO:0008006" key="9">
    <source>
        <dbReference type="Google" id="ProtNLM"/>
    </source>
</evidence>
<dbReference type="InterPro" id="IPR036390">
    <property type="entry name" value="WH_DNA-bd_sf"/>
</dbReference>
<dbReference type="SUPFAM" id="SSF46785">
    <property type="entry name" value="Winged helix' DNA-binding domain"/>
    <property type="match status" value="2"/>
</dbReference>
<comment type="subcellular location">
    <subcellularLocation>
        <location evidence="1">Nucleus</location>
    </subcellularLocation>
</comment>
<dbReference type="FunFam" id="1.10.10.10:FF:000116">
    <property type="entry name" value="DNA-directed RNA polymerase III subunit RPC6"/>
    <property type="match status" value="1"/>
</dbReference>
<name>A0A819CD33_9BILA</name>
<protein>
    <recommendedName>
        <fullName evidence="9">DNA-directed RNA polymerase III subunit RPC6</fullName>
    </recommendedName>
</protein>
<dbReference type="FunFam" id="1.10.10.10:FF:000237">
    <property type="entry name" value="DNA-directed RNA polymerase III subunit RPC6"/>
    <property type="match status" value="1"/>
</dbReference>